<dbReference type="Gene3D" id="3.40.50.450">
    <property type="match status" value="1"/>
</dbReference>
<keyword evidence="2" id="KW-1185">Reference proteome</keyword>
<sequence>MPISDPDKYEEGHFNRVYEHLIEPACLQAGFRVLRADNINSTHHIVLEILDQIVNAEMVLCDLSSTNPNVLYELGIRQAFNKPVTIIKDDVTPRIFDIQGIRDIEYDSTLRIDTVEDLRKEISVALENNSKSNQKGINSLIELLGIRAAKVSSSVEISEESKLILSSMDDIHKRLSSLEENFRITRFRTAQKNDIIDHLDMESDITYVVGDEIIHDDFGKGKILNLQHKKRTGPAGVVEFEDKGRKTLLLRHNKIKPAT</sequence>
<proteinExistence type="predicted"/>
<dbReference type="SUPFAM" id="SSF52309">
    <property type="entry name" value="N-(deoxy)ribosyltransferase-like"/>
    <property type="match status" value="1"/>
</dbReference>
<dbReference type="EMBL" id="JAGGJA010000003">
    <property type="protein sequence ID" value="MCW9706383.1"/>
    <property type="molecule type" value="Genomic_DNA"/>
</dbReference>
<protein>
    <submittedName>
        <fullName evidence="1">Uncharacterized protein</fullName>
    </submittedName>
</protein>
<accession>A0ABT3PKA7</accession>
<gene>
    <name evidence="1" type="ORF">J6I44_05935</name>
</gene>
<evidence type="ECO:0000313" key="2">
    <source>
        <dbReference type="Proteomes" id="UP001207918"/>
    </source>
</evidence>
<reference evidence="1 2" key="1">
    <citation type="submission" date="2021-03" db="EMBL/GenBank/DDBJ databases">
        <title>Aliifodinibius sp. nov., a new bacterium isolated from saline soil.</title>
        <authorList>
            <person name="Galisteo C."/>
            <person name="De La Haba R."/>
            <person name="Sanchez-Porro C."/>
            <person name="Ventosa A."/>
        </authorList>
    </citation>
    <scope>NUCLEOTIDE SEQUENCE [LARGE SCALE GENOMIC DNA]</scope>
    <source>
        <strain evidence="1 2">1BSP15-2V2</strain>
    </source>
</reference>
<dbReference type="Proteomes" id="UP001207918">
    <property type="component" value="Unassembled WGS sequence"/>
</dbReference>
<organism evidence="1 2">
    <name type="scientific">Fodinibius salsisoli</name>
    <dbReference type="NCBI Taxonomy" id="2820877"/>
    <lineage>
        <taxon>Bacteria</taxon>
        <taxon>Pseudomonadati</taxon>
        <taxon>Balneolota</taxon>
        <taxon>Balneolia</taxon>
        <taxon>Balneolales</taxon>
        <taxon>Balneolaceae</taxon>
        <taxon>Fodinibius</taxon>
    </lineage>
</organism>
<evidence type="ECO:0000313" key="1">
    <source>
        <dbReference type="EMBL" id="MCW9706383.1"/>
    </source>
</evidence>
<name>A0ABT3PKA7_9BACT</name>
<dbReference type="RefSeq" id="WP_265765088.1">
    <property type="nucleotide sequence ID" value="NZ_JAGGJA010000003.1"/>
</dbReference>
<comment type="caution">
    <text evidence="1">The sequence shown here is derived from an EMBL/GenBank/DDBJ whole genome shotgun (WGS) entry which is preliminary data.</text>
</comment>